<feature type="transmembrane region" description="Helical" evidence="1">
    <location>
        <begin position="100"/>
        <end position="116"/>
    </location>
</feature>
<organism evidence="2">
    <name type="scientific">Phallusia mammillata</name>
    <dbReference type="NCBI Taxonomy" id="59560"/>
    <lineage>
        <taxon>Eukaryota</taxon>
        <taxon>Metazoa</taxon>
        <taxon>Chordata</taxon>
        <taxon>Tunicata</taxon>
        <taxon>Ascidiacea</taxon>
        <taxon>Phlebobranchia</taxon>
        <taxon>Ascidiidae</taxon>
        <taxon>Phallusia</taxon>
    </lineage>
</organism>
<keyword evidence="1" id="KW-0472">Membrane</keyword>
<evidence type="ECO:0000256" key="1">
    <source>
        <dbReference type="SAM" id="Phobius"/>
    </source>
</evidence>
<name>A0A6F9DS08_9ASCI</name>
<dbReference type="EMBL" id="LR790370">
    <property type="protein sequence ID" value="CAB3266232.1"/>
    <property type="molecule type" value="mRNA"/>
</dbReference>
<reference evidence="2" key="1">
    <citation type="submission" date="2020-04" db="EMBL/GenBank/DDBJ databases">
        <authorList>
            <person name="Neveu A P."/>
        </authorList>
    </citation>
    <scope>NUCLEOTIDE SEQUENCE</scope>
    <source>
        <tissue evidence="2">Whole embryo</tissue>
    </source>
</reference>
<evidence type="ECO:0000313" key="2">
    <source>
        <dbReference type="EMBL" id="CAB3266232.1"/>
    </source>
</evidence>
<keyword evidence="1" id="KW-0812">Transmembrane</keyword>
<gene>
    <name evidence="2" type="primary">Slc35b1-001</name>
</gene>
<feature type="transmembrane region" description="Helical" evidence="1">
    <location>
        <begin position="28"/>
        <end position="49"/>
    </location>
</feature>
<protein>
    <submittedName>
        <fullName evidence="2">Solute carrier family 35 member B1</fullName>
    </submittedName>
</protein>
<accession>A0A6F9DS08</accession>
<sequence>MCFLRSMILRDPFGSHFPTSPVCVNTKSFIFCLFPFFCSCTYCFGNSLLMTNHALLRHNHIPENLSLHCTTTDMAEKQLQTTTNTHRQPLSNITSMKPSIFIQCFFGLFLIFVISLENIRSFGAYFSHSFLCEVIFLRDIDQLHIIAQRRSSNTS</sequence>
<keyword evidence="1" id="KW-1133">Transmembrane helix</keyword>
<dbReference type="AlphaFoldDB" id="A0A6F9DS08"/>
<proteinExistence type="evidence at transcript level"/>